<proteinExistence type="predicted"/>
<dbReference type="PROSITE" id="PS50853">
    <property type="entry name" value="FN3"/>
    <property type="match status" value="1"/>
</dbReference>
<evidence type="ECO:0000259" key="1">
    <source>
        <dbReference type="PROSITE" id="PS50853"/>
    </source>
</evidence>
<evidence type="ECO:0000313" key="3">
    <source>
        <dbReference type="Proteomes" id="UP000281553"/>
    </source>
</evidence>
<accession>A0A3P6PBW9</accession>
<dbReference type="InterPro" id="IPR013783">
    <property type="entry name" value="Ig-like_fold"/>
</dbReference>
<dbReference type="AlphaFoldDB" id="A0A3P6PBW9"/>
<evidence type="ECO:0000313" key="2">
    <source>
        <dbReference type="EMBL" id="VDK37226.1"/>
    </source>
</evidence>
<dbReference type="CDD" id="cd00063">
    <property type="entry name" value="FN3"/>
    <property type="match status" value="1"/>
</dbReference>
<dbReference type="Proteomes" id="UP000281553">
    <property type="component" value="Unassembled WGS sequence"/>
</dbReference>
<name>A0A3P6PBW9_DIBLA</name>
<dbReference type="Pfam" id="PF00041">
    <property type="entry name" value="fn3"/>
    <property type="match status" value="1"/>
</dbReference>
<dbReference type="EMBL" id="UYRU01004304">
    <property type="protein sequence ID" value="VDK37226.1"/>
    <property type="molecule type" value="Genomic_DNA"/>
</dbReference>
<protein>
    <recommendedName>
        <fullName evidence="1">Fibronectin type-III domain-containing protein</fullName>
    </recommendedName>
</protein>
<feature type="domain" description="Fibronectin type-III" evidence="1">
    <location>
        <begin position="1"/>
        <end position="103"/>
    </location>
</feature>
<gene>
    <name evidence="2" type="ORF">DILT_LOCUS841</name>
</gene>
<dbReference type="OrthoDB" id="6264309at2759"/>
<sequence>MDVRPIGGTYAVLRWKSEKASEIESYTLTVESKDNNLGALGQRQITNINVLENPSDEKDQRFVSYNLTDLSPYTAYTARVQAVNKKVGLSPPSDPIEFKTAEIRKCIYLCFLITLM</sequence>
<keyword evidence="3" id="KW-1185">Reference proteome</keyword>
<dbReference type="InterPro" id="IPR036116">
    <property type="entry name" value="FN3_sf"/>
</dbReference>
<reference evidence="2 3" key="1">
    <citation type="submission" date="2018-11" db="EMBL/GenBank/DDBJ databases">
        <authorList>
            <consortium name="Pathogen Informatics"/>
        </authorList>
    </citation>
    <scope>NUCLEOTIDE SEQUENCE [LARGE SCALE GENOMIC DNA]</scope>
</reference>
<dbReference type="Gene3D" id="2.60.40.10">
    <property type="entry name" value="Immunoglobulins"/>
    <property type="match status" value="1"/>
</dbReference>
<dbReference type="SUPFAM" id="SSF49265">
    <property type="entry name" value="Fibronectin type III"/>
    <property type="match status" value="1"/>
</dbReference>
<organism evidence="2 3">
    <name type="scientific">Dibothriocephalus latus</name>
    <name type="common">Fish tapeworm</name>
    <name type="synonym">Diphyllobothrium latum</name>
    <dbReference type="NCBI Taxonomy" id="60516"/>
    <lineage>
        <taxon>Eukaryota</taxon>
        <taxon>Metazoa</taxon>
        <taxon>Spiralia</taxon>
        <taxon>Lophotrochozoa</taxon>
        <taxon>Platyhelminthes</taxon>
        <taxon>Cestoda</taxon>
        <taxon>Eucestoda</taxon>
        <taxon>Diphyllobothriidea</taxon>
        <taxon>Diphyllobothriidae</taxon>
        <taxon>Dibothriocephalus</taxon>
    </lineage>
</organism>
<dbReference type="InterPro" id="IPR003961">
    <property type="entry name" value="FN3_dom"/>
</dbReference>